<gene>
    <name evidence="1" type="ORF">CRI88_18660</name>
</gene>
<name>A0A2I0UWR4_9BACI</name>
<evidence type="ECO:0000313" key="2">
    <source>
        <dbReference type="Proteomes" id="UP000234956"/>
    </source>
</evidence>
<comment type="caution">
    <text evidence="1">The sequence shown here is derived from an EMBL/GenBank/DDBJ whole genome shotgun (WGS) entry which is preliminary data.</text>
</comment>
<sequence>MARDVNSIANVNLEEDVRECDNSKIFNPTDEQMTTIIHSLNTLNQVEILNIIGSFNISIDRDTIKKKMELIQYLIYGFKKGMFNERLFNELRSQAFNPDIDSTDGFFFSFEADVPTITKEGLETFLKDWNEVKDDKTIEFLELNNQSAKFLVTKHTDKFIFDQESMFSIKYNDEKRAKVEVHFDKSIVYVQTTNTVIYSAIKTIIKVFLQELLDIEKLYITPPKMSKNLSLTFNDDFTVATKENSVHPNTIKLLDILLELDAPSSSFSGFECVNITLDHEDTINRKDAKSKIVSQNYGGGDLLKNKVVKDLILSNRIIYDIEFIIEYNHVDNEGNISKQLVTVGMINDRKSSLRIFINNSDYNIRSVIKNAYSELTSVFISNYGQSQLRNEDNIKKLLGLS</sequence>
<accession>A0A2I0UWR4</accession>
<dbReference type="AlphaFoldDB" id="A0A2I0UWR4"/>
<dbReference type="RefSeq" id="WP_101966934.1">
    <property type="nucleotide sequence ID" value="NZ_PDFK01000007.1"/>
</dbReference>
<dbReference type="EMBL" id="PDFK01000007">
    <property type="protein sequence ID" value="PKU50446.1"/>
    <property type="molecule type" value="Genomic_DNA"/>
</dbReference>
<organism evidence="1 2">
    <name type="scientific">Lysinibacillus fusiformis</name>
    <dbReference type="NCBI Taxonomy" id="28031"/>
    <lineage>
        <taxon>Bacteria</taxon>
        <taxon>Bacillati</taxon>
        <taxon>Bacillota</taxon>
        <taxon>Bacilli</taxon>
        <taxon>Bacillales</taxon>
        <taxon>Bacillaceae</taxon>
        <taxon>Lysinibacillus</taxon>
    </lineage>
</organism>
<reference evidence="1 2" key="1">
    <citation type="submission" date="2017-10" db="EMBL/GenBank/DDBJ databases">
        <title>Draft genome of Lysinibacillus fusiformis strain Juneja, a laboratory-derived pathogen of Drosophila melanogaster.</title>
        <authorList>
            <person name="Smith B.R."/>
            <person name="Unckless R.L."/>
        </authorList>
    </citation>
    <scope>NUCLEOTIDE SEQUENCE [LARGE SCALE GENOMIC DNA]</scope>
    <source>
        <strain evidence="1 2">Juneja</strain>
    </source>
</reference>
<protein>
    <submittedName>
        <fullName evidence="1">Uncharacterized protein</fullName>
    </submittedName>
</protein>
<dbReference type="Proteomes" id="UP000234956">
    <property type="component" value="Unassembled WGS sequence"/>
</dbReference>
<evidence type="ECO:0000313" key="1">
    <source>
        <dbReference type="EMBL" id="PKU50446.1"/>
    </source>
</evidence>
<proteinExistence type="predicted"/>